<dbReference type="InParanoid" id="A0A1B6PPI4"/>
<protein>
    <recommendedName>
        <fullName evidence="4">Knottin scorpion toxin-like domain-containing protein</fullName>
    </recommendedName>
</protein>
<proteinExistence type="predicted"/>
<sequence length="77" mass="8638">MDARYVTLCFLLIIGLNGNPTSAENCFEFPKVHPFCLKPLCKGNCYLEAKSQGVNLRGYYCDGNGFWGMCVCSFCKH</sequence>
<feature type="signal peptide" evidence="1">
    <location>
        <begin position="1"/>
        <end position="23"/>
    </location>
</feature>
<dbReference type="FunCoup" id="A0A1B6PPI4">
    <property type="interactions" value="114"/>
</dbReference>
<gene>
    <name evidence="2" type="ORF">SORBI_3005G006100</name>
</gene>
<accession>A0A1B6PPI4</accession>
<dbReference type="EMBL" id="CM000764">
    <property type="protein sequence ID" value="KXG27566.1"/>
    <property type="molecule type" value="Genomic_DNA"/>
</dbReference>
<reference evidence="3" key="2">
    <citation type="journal article" date="2018" name="Plant J.">
        <title>The Sorghum bicolor reference genome: improved assembly, gene annotations, a transcriptome atlas, and signatures of genome organization.</title>
        <authorList>
            <person name="McCormick R.F."/>
            <person name="Truong S.K."/>
            <person name="Sreedasyam A."/>
            <person name="Jenkins J."/>
            <person name="Shu S."/>
            <person name="Sims D."/>
            <person name="Kennedy M."/>
            <person name="Amirebrahimi M."/>
            <person name="Weers B.D."/>
            <person name="McKinley B."/>
            <person name="Mattison A."/>
            <person name="Morishige D.T."/>
            <person name="Grimwood J."/>
            <person name="Schmutz J."/>
            <person name="Mullet J.E."/>
        </authorList>
    </citation>
    <scope>NUCLEOTIDE SEQUENCE [LARGE SCALE GENOMIC DNA]</scope>
    <source>
        <strain evidence="3">cv. BTx623</strain>
    </source>
</reference>
<evidence type="ECO:0000256" key="1">
    <source>
        <dbReference type="SAM" id="SignalP"/>
    </source>
</evidence>
<dbReference type="Proteomes" id="UP000000768">
    <property type="component" value="Chromosome 5"/>
</dbReference>
<keyword evidence="1" id="KW-0732">Signal</keyword>
<organism evidence="2 3">
    <name type="scientific">Sorghum bicolor</name>
    <name type="common">Sorghum</name>
    <name type="synonym">Sorghum vulgare</name>
    <dbReference type="NCBI Taxonomy" id="4558"/>
    <lineage>
        <taxon>Eukaryota</taxon>
        <taxon>Viridiplantae</taxon>
        <taxon>Streptophyta</taxon>
        <taxon>Embryophyta</taxon>
        <taxon>Tracheophyta</taxon>
        <taxon>Spermatophyta</taxon>
        <taxon>Magnoliopsida</taxon>
        <taxon>Liliopsida</taxon>
        <taxon>Poales</taxon>
        <taxon>Poaceae</taxon>
        <taxon>PACMAD clade</taxon>
        <taxon>Panicoideae</taxon>
        <taxon>Andropogonodae</taxon>
        <taxon>Andropogoneae</taxon>
        <taxon>Sorghinae</taxon>
        <taxon>Sorghum</taxon>
    </lineage>
</organism>
<feature type="chain" id="PRO_5008589123" description="Knottin scorpion toxin-like domain-containing protein" evidence="1">
    <location>
        <begin position="24"/>
        <end position="77"/>
    </location>
</feature>
<evidence type="ECO:0000313" key="3">
    <source>
        <dbReference type="Proteomes" id="UP000000768"/>
    </source>
</evidence>
<dbReference type="Gramene" id="KXG27566">
    <property type="protein sequence ID" value="KXG27566"/>
    <property type="gene ID" value="SORBI_3005G006100"/>
</dbReference>
<evidence type="ECO:0000313" key="2">
    <source>
        <dbReference type="EMBL" id="KXG27566.1"/>
    </source>
</evidence>
<name>A0A1B6PPI4_SORBI</name>
<dbReference type="AlphaFoldDB" id="A0A1B6PPI4"/>
<reference evidence="2 3" key="1">
    <citation type="journal article" date="2009" name="Nature">
        <title>The Sorghum bicolor genome and the diversification of grasses.</title>
        <authorList>
            <person name="Paterson A.H."/>
            <person name="Bowers J.E."/>
            <person name="Bruggmann R."/>
            <person name="Dubchak I."/>
            <person name="Grimwood J."/>
            <person name="Gundlach H."/>
            <person name="Haberer G."/>
            <person name="Hellsten U."/>
            <person name="Mitros T."/>
            <person name="Poliakov A."/>
            <person name="Schmutz J."/>
            <person name="Spannagl M."/>
            <person name="Tang H."/>
            <person name="Wang X."/>
            <person name="Wicker T."/>
            <person name="Bharti A.K."/>
            <person name="Chapman J."/>
            <person name="Feltus F.A."/>
            <person name="Gowik U."/>
            <person name="Grigoriev I.V."/>
            <person name="Lyons E."/>
            <person name="Maher C.A."/>
            <person name="Martis M."/>
            <person name="Narechania A."/>
            <person name="Otillar R.P."/>
            <person name="Penning B.W."/>
            <person name="Salamov A.A."/>
            <person name="Wang Y."/>
            <person name="Zhang L."/>
            <person name="Carpita N.C."/>
            <person name="Freeling M."/>
            <person name="Gingle A.R."/>
            <person name="Hash C.T."/>
            <person name="Keller B."/>
            <person name="Klein P."/>
            <person name="Kresovich S."/>
            <person name="McCann M.C."/>
            <person name="Ming R."/>
            <person name="Peterson D.G."/>
            <person name="Mehboob-ur-Rahman"/>
            <person name="Ware D."/>
            <person name="Westhoff P."/>
            <person name="Mayer K.F."/>
            <person name="Messing J."/>
            <person name="Rokhsar D.S."/>
        </authorList>
    </citation>
    <scope>NUCLEOTIDE SEQUENCE [LARGE SCALE GENOMIC DNA]</scope>
    <source>
        <strain evidence="3">cv. BTx623</strain>
    </source>
</reference>
<dbReference type="OMA" id="CEKKNAM"/>
<keyword evidence="3" id="KW-1185">Reference proteome</keyword>
<evidence type="ECO:0008006" key="4">
    <source>
        <dbReference type="Google" id="ProtNLM"/>
    </source>
</evidence>